<dbReference type="Pfam" id="PF00566">
    <property type="entry name" value="RabGAP-TBC"/>
    <property type="match status" value="1"/>
</dbReference>
<dbReference type="PROSITE" id="PS50086">
    <property type="entry name" value="TBC_RABGAP"/>
    <property type="match status" value="1"/>
</dbReference>
<reference evidence="2" key="1">
    <citation type="journal article" date="2012" name="Nature">
        <title>The oyster genome reveals stress adaptation and complexity of shell formation.</title>
        <authorList>
            <person name="Zhang G."/>
            <person name="Fang X."/>
            <person name="Guo X."/>
            <person name="Li L."/>
            <person name="Luo R."/>
            <person name="Xu F."/>
            <person name="Yang P."/>
            <person name="Zhang L."/>
            <person name="Wang X."/>
            <person name="Qi H."/>
            <person name="Xiong Z."/>
            <person name="Que H."/>
            <person name="Xie Y."/>
            <person name="Holland P.W."/>
            <person name="Paps J."/>
            <person name="Zhu Y."/>
            <person name="Wu F."/>
            <person name="Chen Y."/>
            <person name="Wang J."/>
            <person name="Peng C."/>
            <person name="Meng J."/>
            <person name="Yang L."/>
            <person name="Liu J."/>
            <person name="Wen B."/>
            <person name="Zhang N."/>
            <person name="Huang Z."/>
            <person name="Zhu Q."/>
            <person name="Feng Y."/>
            <person name="Mount A."/>
            <person name="Hedgecock D."/>
            <person name="Xu Z."/>
            <person name="Liu Y."/>
            <person name="Domazet-Loso T."/>
            <person name="Du Y."/>
            <person name="Sun X."/>
            <person name="Zhang S."/>
            <person name="Liu B."/>
            <person name="Cheng P."/>
            <person name="Jiang X."/>
            <person name="Li J."/>
            <person name="Fan D."/>
            <person name="Wang W."/>
            <person name="Fu W."/>
            <person name="Wang T."/>
            <person name="Wang B."/>
            <person name="Zhang J."/>
            <person name="Peng Z."/>
            <person name="Li Y."/>
            <person name="Li N."/>
            <person name="Wang J."/>
            <person name="Chen M."/>
            <person name="He Y."/>
            <person name="Tan F."/>
            <person name="Song X."/>
            <person name="Zheng Q."/>
            <person name="Huang R."/>
            <person name="Yang H."/>
            <person name="Du X."/>
            <person name="Chen L."/>
            <person name="Yang M."/>
            <person name="Gaffney P.M."/>
            <person name="Wang S."/>
            <person name="Luo L."/>
            <person name="She Z."/>
            <person name="Ming Y."/>
            <person name="Huang W."/>
            <person name="Zhang S."/>
            <person name="Huang B."/>
            <person name="Zhang Y."/>
            <person name="Qu T."/>
            <person name="Ni P."/>
            <person name="Miao G."/>
            <person name="Wang J."/>
            <person name="Wang Q."/>
            <person name="Steinberg C.E."/>
            <person name="Wang H."/>
            <person name="Li N."/>
            <person name="Qian L."/>
            <person name="Zhang G."/>
            <person name="Li Y."/>
            <person name="Yang H."/>
            <person name="Liu X."/>
            <person name="Wang J."/>
            <person name="Yin Y."/>
            <person name="Wang J."/>
        </authorList>
    </citation>
    <scope>NUCLEOTIDE SEQUENCE [LARGE SCALE GENOMIC DNA]</scope>
    <source>
        <strain evidence="2">05x7-T-G4-1.051#20</strain>
    </source>
</reference>
<dbReference type="PANTHER" id="PTHR47219">
    <property type="entry name" value="RAB GTPASE-ACTIVATING PROTEIN 1-LIKE"/>
    <property type="match status" value="1"/>
</dbReference>
<dbReference type="GO" id="GO:0005096">
    <property type="term" value="F:GTPase activator activity"/>
    <property type="evidence" value="ECO:0007669"/>
    <property type="project" value="TreeGrafter"/>
</dbReference>
<feature type="region of interest" description="Disordered" evidence="1">
    <location>
        <begin position="254"/>
        <end position="318"/>
    </location>
</feature>
<dbReference type="SMART" id="SM00164">
    <property type="entry name" value="TBC"/>
    <property type="match status" value="1"/>
</dbReference>
<feature type="region of interest" description="Disordered" evidence="1">
    <location>
        <begin position="112"/>
        <end position="143"/>
    </location>
</feature>
<dbReference type="GO" id="GO:0005773">
    <property type="term" value="C:vacuole"/>
    <property type="evidence" value="ECO:0007669"/>
    <property type="project" value="UniProtKB-ARBA"/>
</dbReference>
<dbReference type="Gene3D" id="1.10.8.270">
    <property type="entry name" value="putative rabgap domain of human tbc1 domain family member 14 like domains"/>
    <property type="match status" value="1"/>
</dbReference>
<feature type="region of interest" description="Disordered" evidence="1">
    <location>
        <begin position="1"/>
        <end position="29"/>
    </location>
</feature>
<dbReference type="InterPro" id="IPR035969">
    <property type="entry name" value="Rab-GAP_TBC_sf"/>
</dbReference>
<dbReference type="FunFam" id="1.10.472.80:FF:000006">
    <property type="entry name" value="TBC1 domain family member 14"/>
    <property type="match status" value="1"/>
</dbReference>
<dbReference type="Gene3D" id="1.10.472.80">
    <property type="entry name" value="Ypt/Rab-GAP domain of gyp1p, domain 3"/>
    <property type="match status" value="1"/>
</dbReference>
<accession>K1Q208</accession>
<evidence type="ECO:0000313" key="2">
    <source>
        <dbReference type="EMBL" id="EKC30437.1"/>
    </source>
</evidence>
<feature type="compositionally biased region" description="Low complexity" evidence="1">
    <location>
        <begin position="120"/>
        <end position="136"/>
    </location>
</feature>
<feature type="compositionally biased region" description="Polar residues" evidence="1">
    <location>
        <begin position="1"/>
        <end position="26"/>
    </location>
</feature>
<proteinExistence type="predicted"/>
<dbReference type="Gene3D" id="1.10.10.750">
    <property type="entry name" value="Ypt/Rab-GAP domain of gyp1p, domain 1"/>
    <property type="match status" value="2"/>
</dbReference>
<dbReference type="GO" id="GO:0031267">
    <property type="term" value="F:small GTPase binding"/>
    <property type="evidence" value="ECO:0007669"/>
    <property type="project" value="TreeGrafter"/>
</dbReference>
<organism evidence="2">
    <name type="scientific">Magallana gigas</name>
    <name type="common">Pacific oyster</name>
    <name type="synonym">Crassostrea gigas</name>
    <dbReference type="NCBI Taxonomy" id="29159"/>
    <lineage>
        <taxon>Eukaryota</taxon>
        <taxon>Metazoa</taxon>
        <taxon>Spiralia</taxon>
        <taxon>Lophotrochozoa</taxon>
        <taxon>Mollusca</taxon>
        <taxon>Bivalvia</taxon>
        <taxon>Autobranchia</taxon>
        <taxon>Pteriomorphia</taxon>
        <taxon>Ostreida</taxon>
        <taxon>Ostreoidea</taxon>
        <taxon>Ostreidae</taxon>
        <taxon>Magallana</taxon>
    </lineage>
</organism>
<dbReference type="FunFam" id="1.10.8.270:FF:000008">
    <property type="entry name" value="Putative TBC1 domain family member 14"/>
    <property type="match status" value="1"/>
</dbReference>
<dbReference type="InterPro" id="IPR000195">
    <property type="entry name" value="Rab-GAP-TBC_dom"/>
</dbReference>
<name>K1Q208_MAGGI</name>
<dbReference type="AlphaFoldDB" id="K1Q208"/>
<dbReference type="InterPro" id="IPR050302">
    <property type="entry name" value="Rab_GAP_TBC_domain"/>
</dbReference>
<dbReference type="PANTHER" id="PTHR47219:SF15">
    <property type="entry name" value="TBC1 DOMAIN FAMILY MEMBER 12 ISOFORM X1"/>
    <property type="match status" value="1"/>
</dbReference>
<gene>
    <name evidence="2" type="ORF">CGI_10021947</name>
</gene>
<dbReference type="SUPFAM" id="SSF47923">
    <property type="entry name" value="Ypt/Rab-GAP domain of gyp1p"/>
    <property type="match status" value="3"/>
</dbReference>
<dbReference type="GO" id="GO:0031410">
    <property type="term" value="C:cytoplasmic vesicle"/>
    <property type="evidence" value="ECO:0007669"/>
    <property type="project" value="UniProtKB-ARBA"/>
</dbReference>
<dbReference type="InParanoid" id="K1Q208"/>
<dbReference type="EMBL" id="JH818019">
    <property type="protein sequence ID" value="EKC30437.1"/>
    <property type="molecule type" value="Genomic_DNA"/>
</dbReference>
<dbReference type="HOGENOM" id="CLU_015133_2_0_1"/>
<dbReference type="GO" id="GO:0016192">
    <property type="term" value="P:vesicle-mediated transport"/>
    <property type="evidence" value="ECO:0007669"/>
    <property type="project" value="UniProtKB-ARBA"/>
</dbReference>
<protein>
    <submittedName>
        <fullName evidence="2">TBC1 domain family member 14</fullName>
    </submittedName>
</protein>
<evidence type="ECO:0000256" key="1">
    <source>
        <dbReference type="SAM" id="MobiDB-lite"/>
    </source>
</evidence>
<sequence length="789" mass="89241">MCSQSGEVNNECSQLKKSNSENGVSTSEKHCDIREENLKHNGTSSSLGALEQSGIKRVNSKELKAGLLISPLSLTQDLPISVGEDDNRLSSVLENIPTPLVYLPNTRQLVTEASKESSDSRSVSSCDVNNVVSESSQNEGSDEDTVSICDKWKLVNLHDTSSIGETDSLLRLKDPDQLTCNSFDLDGSLHRVQTGDSLLRTFNDASSLSSMSTCTDFSVSAISMGDDASDGTGMCLDTGDGNFIEVNLHTRNSFERSKNNSADSGIEDQGAKPKRRGISGFLSRGLFSRKSKEEEEDQGWKLFGRVPPKQGVAKPPQQISHEYQQRNALQNNNRPKKSDIEVMSTTALILENRPQNLPTKDPEEAERHRLQYEAMIEAAKKKEQRDLKMKKKHMQQQLKQEDQMLQLSKRWANDILPNWELTKRTKKTRDMWWQGLPTNVRGKVWKLAIGNDLNLTPELYEICACRAEDRIKQTCDSDTASVSDCKSHDAKRTKKTRDMWWQGLPTNVRGKVWKLAIGNDLNLTPELYEICACRAEDRIKQTCDSDTASVSDCSPEVSTSNREASVELIKLDISRTFPQLCIFQKGGPYHDLLHSLLGAYACYRPDVGYVQGMSFIAAVLLLNMDVADAFICFANLLNRPCQVAFFRIDEAMMKFYFQTYEEFFKENMPTLFRHFSKTNVTPDIYLIDWIFSLYSKSLPLDIACRVWDIFCRDGEEFLFRTALGILKLYEDILIHQEFILLAQFLTKLPEDISSDSLFKSIELINMNIDKKKFSQILASKKEQGKMEMT</sequence>